<keyword evidence="2" id="KW-1185">Reference proteome</keyword>
<proteinExistence type="predicted"/>
<gene>
    <name evidence="1" type="ORF">BSTOLATCC_MIC63991</name>
</gene>
<sequence length="213" mass="25471">MLPSPPKRPFKPSYRSSRKICYQNSSPSCLPLSVTNTFQKFMFKIIYKKFKRIILALCRGMDSNAFQKISPQLAALIKNRKNSVEVMFRLYGETWPPMIVYKAKAEHFKVIGFKYQELNFDYKWNILFSDTPIERNKSSLPPLRNIRISRARTRNYDREINKKYQVWSRNPLAAYVRRSLSVQLETRIDIEYRNYWKKLGVLVIKWHESKKTD</sequence>
<reference evidence="1" key="1">
    <citation type="submission" date="2021-09" db="EMBL/GenBank/DDBJ databases">
        <authorList>
            <consortium name="AG Swart"/>
            <person name="Singh M."/>
            <person name="Singh A."/>
            <person name="Seah K."/>
            <person name="Emmerich C."/>
        </authorList>
    </citation>
    <scope>NUCLEOTIDE SEQUENCE</scope>
    <source>
        <strain evidence="1">ATCC30299</strain>
    </source>
</reference>
<dbReference type="EMBL" id="CAJZBQ010000062">
    <property type="protein sequence ID" value="CAG9335522.1"/>
    <property type="molecule type" value="Genomic_DNA"/>
</dbReference>
<evidence type="ECO:0000313" key="2">
    <source>
        <dbReference type="Proteomes" id="UP001162131"/>
    </source>
</evidence>
<dbReference type="Proteomes" id="UP001162131">
    <property type="component" value="Unassembled WGS sequence"/>
</dbReference>
<comment type="caution">
    <text evidence="1">The sequence shown here is derived from an EMBL/GenBank/DDBJ whole genome shotgun (WGS) entry which is preliminary data.</text>
</comment>
<name>A0AAU9KDH4_9CILI</name>
<dbReference type="AlphaFoldDB" id="A0AAU9KDH4"/>
<accession>A0AAU9KDH4</accession>
<protein>
    <submittedName>
        <fullName evidence="1">Uncharacterized protein</fullName>
    </submittedName>
</protein>
<evidence type="ECO:0000313" key="1">
    <source>
        <dbReference type="EMBL" id="CAG9335522.1"/>
    </source>
</evidence>
<organism evidence="1 2">
    <name type="scientific">Blepharisma stoltei</name>
    <dbReference type="NCBI Taxonomy" id="1481888"/>
    <lineage>
        <taxon>Eukaryota</taxon>
        <taxon>Sar</taxon>
        <taxon>Alveolata</taxon>
        <taxon>Ciliophora</taxon>
        <taxon>Postciliodesmatophora</taxon>
        <taxon>Heterotrichea</taxon>
        <taxon>Heterotrichida</taxon>
        <taxon>Blepharismidae</taxon>
        <taxon>Blepharisma</taxon>
    </lineage>
</organism>